<dbReference type="SMART" id="SM00487">
    <property type="entry name" value="DEXDc"/>
    <property type="match status" value="1"/>
</dbReference>
<evidence type="ECO:0000256" key="10">
    <source>
        <dbReference type="RuleBase" id="RU364115"/>
    </source>
</evidence>
<evidence type="ECO:0000256" key="9">
    <source>
        <dbReference type="ARBA" id="ARBA00023125"/>
    </source>
</evidence>
<evidence type="ECO:0000256" key="7">
    <source>
        <dbReference type="ARBA" id="ARBA00022801"/>
    </source>
</evidence>
<dbReference type="EMBL" id="FONH01000001">
    <property type="protein sequence ID" value="SFE07607.1"/>
    <property type="molecule type" value="Genomic_DNA"/>
</dbReference>
<evidence type="ECO:0000256" key="4">
    <source>
        <dbReference type="ARBA" id="ARBA00022741"/>
    </source>
</evidence>
<sequence>MPPIGQPERATQDRVVALFRDELGWRYAGDWSDREGNANIEESLLTPWLAKRGSTPAQISSALLRLRSEAGNHHRTLYANNKAVYGLLRYGVQVQTAAGAKTQTVELIDWHHPEANDFAIAEEVTLKGDRTRRPDLVLYVNGIAIGVIELKNSRVSVGDGIRQCLSNQLPMFHEAFFSTMQFVFAGNDSEGLRYGTIGTPEKMFLKWKEDEADDTRFKLHKYLLKMCTKARLIELMHDFVLFDGGFKKLPRVHQYFGIQAAQEHVVQRKGGILWHTQGSGKSIVMVLLARWILENRPQARVVIVTDRDELDKQIQRVFTDAGEKLHRSRSGRDLMTQLAQPAPRLLCSLVHKFGVEARGRDKKAFEAYLEELQAQPAMAVGELFVFVDECHRTQSGRLHRVMKALLPEAVFIGFTGTPLLKADKQSSLELFGGYIHTYKFGEAVEDEVVLDLVYEARDIDQRLGSPAKIDAWFEAKTRGLNAWQKQELKAKWGTMQQVLSSRSRMERVVADIVFDFSVKPRLSTERGNGILVASSIFEACKYFALLQKTPFKGRCAIVTSYNPQAKDVTTEEVGANTESDKQFIFNTYTELLKGVQAKPGMGPTESYEEWAKALFASEPASMKLLVVVDKLLTGFDAPPCTYLYIDKSMQDHSLFQAICRTNRLDGDDKDFGYIVDYKDLFKKVEKAIAVYTSELDHSAGGADPEVLMQNRLDIGRKRLDDAVEALALLCEPVAPPRGELEHIRYFCGNTEIASDLAAHEPQRVMLYKGVVALLRAWANVADELAAAGYAEADGARLRGLLDHYVKLREIVRKASGETLDLKPYEADMRHLIDTYIEADEPRQISPFEGVGLLDLIVKTGIADAIAAKLGELKSNRDAIAETIENNVRCKIVREHLNDPAFYERMSALLDGIIKQRKERAEEYEQYLQRIAQLVRQVEAGRAEDAPIELTTPGRRALYNNLQPGLVAASGHRVAEQRPPYGAEISNPALALALRIDQAVKAVRPDGWRGNPAKENTIKAALFALLQDAEQVERIFLIVKTHGEY</sequence>
<dbReference type="AlphaFoldDB" id="A0A1I1XJR7"/>
<dbReference type="InterPro" id="IPR051268">
    <property type="entry name" value="Type-I_R_enzyme_R_subunit"/>
</dbReference>
<keyword evidence="5 10" id="KW-0680">Restriction system</keyword>
<dbReference type="InterPro" id="IPR040980">
    <property type="entry name" value="SWI2_SNF2"/>
</dbReference>
<comment type="catalytic activity">
    <reaction evidence="1 10">
        <text>Endonucleolytic cleavage of DNA to give random double-stranded fragments with terminal 5'-phosphates, ATP is simultaneously hydrolyzed.</text>
        <dbReference type="EC" id="3.1.21.3"/>
    </reaction>
</comment>
<proteinExistence type="inferred from homology"/>
<comment type="function">
    <text evidence="10">Subunit R is required for both nuclease and ATPase activities, but not for modification.</text>
</comment>
<evidence type="ECO:0000256" key="11">
    <source>
        <dbReference type="SAM" id="Coils"/>
    </source>
</evidence>
<dbReference type="NCBIfam" id="TIGR00348">
    <property type="entry name" value="hsdR"/>
    <property type="match status" value="1"/>
</dbReference>
<accession>A0A1I1XJR7</accession>
<dbReference type="GO" id="GO:0009307">
    <property type="term" value="P:DNA restriction-modification system"/>
    <property type="evidence" value="ECO:0007669"/>
    <property type="project" value="UniProtKB-KW"/>
</dbReference>
<dbReference type="PROSITE" id="PS51192">
    <property type="entry name" value="HELICASE_ATP_BIND_1"/>
    <property type="match status" value="1"/>
</dbReference>
<feature type="domain" description="Helicase ATP-binding" evidence="12">
    <location>
        <begin position="262"/>
        <end position="436"/>
    </location>
</feature>
<evidence type="ECO:0000256" key="1">
    <source>
        <dbReference type="ARBA" id="ARBA00000851"/>
    </source>
</evidence>
<dbReference type="CDD" id="cd18030">
    <property type="entry name" value="DEXHc_RE_I_HsdR"/>
    <property type="match status" value="1"/>
</dbReference>
<evidence type="ECO:0000259" key="12">
    <source>
        <dbReference type="PROSITE" id="PS51192"/>
    </source>
</evidence>
<gene>
    <name evidence="13" type="ORF">SAMN02799615_00287</name>
</gene>
<dbReference type="CDD" id="cd18800">
    <property type="entry name" value="SF2_C_EcoR124I-like"/>
    <property type="match status" value="1"/>
</dbReference>
<keyword evidence="8 10" id="KW-0067">ATP-binding</keyword>
<dbReference type="EC" id="3.1.21.3" evidence="10"/>
<keyword evidence="6" id="KW-0255">Endonuclease</keyword>
<dbReference type="Pfam" id="PF22679">
    <property type="entry name" value="T1R_D3-like"/>
    <property type="match status" value="1"/>
</dbReference>
<dbReference type="GO" id="GO:0009035">
    <property type="term" value="F:type I site-specific deoxyribonuclease activity"/>
    <property type="evidence" value="ECO:0007669"/>
    <property type="project" value="UniProtKB-EC"/>
</dbReference>
<evidence type="ECO:0000256" key="5">
    <source>
        <dbReference type="ARBA" id="ARBA00022747"/>
    </source>
</evidence>
<dbReference type="InterPro" id="IPR014001">
    <property type="entry name" value="Helicase_ATP-bd"/>
</dbReference>
<evidence type="ECO:0000256" key="2">
    <source>
        <dbReference type="ARBA" id="ARBA00008598"/>
    </source>
</evidence>
<dbReference type="InterPro" id="IPR004473">
    <property type="entry name" value="Restrct_endonuc_typeI_HsdR"/>
</dbReference>
<evidence type="ECO:0000313" key="13">
    <source>
        <dbReference type="EMBL" id="SFE07607.1"/>
    </source>
</evidence>
<keyword evidence="3" id="KW-0540">Nuclease</keyword>
<dbReference type="GO" id="GO:0003677">
    <property type="term" value="F:DNA binding"/>
    <property type="evidence" value="ECO:0007669"/>
    <property type="project" value="UniProtKB-KW"/>
</dbReference>
<evidence type="ECO:0000256" key="3">
    <source>
        <dbReference type="ARBA" id="ARBA00022722"/>
    </source>
</evidence>
<evidence type="ECO:0000313" key="14">
    <source>
        <dbReference type="Proteomes" id="UP000199477"/>
    </source>
</evidence>
<protein>
    <recommendedName>
        <fullName evidence="10">Type I restriction enzyme endonuclease subunit</fullName>
        <shortName evidence="10">R protein</shortName>
        <ecNumber evidence="10">3.1.21.3</ecNumber>
    </recommendedName>
</protein>
<dbReference type="Gene3D" id="3.40.50.300">
    <property type="entry name" value="P-loop containing nucleotide triphosphate hydrolases"/>
    <property type="match status" value="2"/>
</dbReference>
<dbReference type="GO" id="GO:0005524">
    <property type="term" value="F:ATP binding"/>
    <property type="evidence" value="ECO:0007669"/>
    <property type="project" value="UniProtKB-KW"/>
</dbReference>
<dbReference type="STRING" id="500610.SAMN02799615_00287"/>
<dbReference type="PANTHER" id="PTHR30195">
    <property type="entry name" value="TYPE I SITE-SPECIFIC DEOXYRIBONUCLEASE PROTEIN SUBUNIT M AND R"/>
    <property type="match status" value="1"/>
</dbReference>
<keyword evidence="7 10" id="KW-0378">Hydrolase</keyword>
<comment type="similarity">
    <text evidence="2 10">Belongs to the HsdR family.</text>
</comment>
<keyword evidence="11" id="KW-0175">Coiled coil</keyword>
<dbReference type="Pfam" id="PF18766">
    <property type="entry name" value="SWI2_SNF2"/>
    <property type="match status" value="1"/>
</dbReference>
<keyword evidence="4 10" id="KW-0547">Nucleotide-binding</keyword>
<dbReference type="Gene3D" id="3.90.1570.50">
    <property type="match status" value="1"/>
</dbReference>
<name>A0A1I1XJR7_9GAMM</name>
<dbReference type="InterPro" id="IPR027417">
    <property type="entry name" value="P-loop_NTPase"/>
</dbReference>
<reference evidence="14" key="1">
    <citation type="submission" date="2016-10" db="EMBL/GenBank/DDBJ databases">
        <authorList>
            <person name="Varghese N."/>
            <person name="Submissions S."/>
        </authorList>
    </citation>
    <scope>NUCLEOTIDE SEQUENCE [LARGE SCALE GENOMIC DNA]</scope>
    <source>
        <strain evidence="14">UNC178MFTsu3.1</strain>
    </source>
</reference>
<comment type="subunit">
    <text evidence="10">The type I restriction/modification system is composed of three polypeptides R, M and S.</text>
</comment>
<dbReference type="Proteomes" id="UP000199477">
    <property type="component" value="Unassembled WGS sequence"/>
</dbReference>
<dbReference type="PANTHER" id="PTHR30195:SF15">
    <property type="entry name" value="TYPE I RESTRICTION ENZYME HINDI ENDONUCLEASE SUBUNIT"/>
    <property type="match status" value="1"/>
</dbReference>
<organism evidence="13 14">
    <name type="scientific">Dyella marensis</name>
    <dbReference type="NCBI Taxonomy" id="500610"/>
    <lineage>
        <taxon>Bacteria</taxon>
        <taxon>Pseudomonadati</taxon>
        <taxon>Pseudomonadota</taxon>
        <taxon>Gammaproteobacteria</taxon>
        <taxon>Lysobacterales</taxon>
        <taxon>Rhodanobacteraceae</taxon>
        <taxon>Dyella</taxon>
    </lineage>
</organism>
<dbReference type="InterPro" id="IPR055180">
    <property type="entry name" value="HsdR_RecA-like_helicase_dom_2"/>
</dbReference>
<dbReference type="Pfam" id="PF04313">
    <property type="entry name" value="HSDR_N"/>
    <property type="match status" value="1"/>
</dbReference>
<dbReference type="CDD" id="cd22332">
    <property type="entry name" value="HsdR_N"/>
    <property type="match status" value="1"/>
</dbReference>
<evidence type="ECO:0000256" key="8">
    <source>
        <dbReference type="ARBA" id="ARBA00022840"/>
    </source>
</evidence>
<evidence type="ECO:0000256" key="6">
    <source>
        <dbReference type="ARBA" id="ARBA00022759"/>
    </source>
</evidence>
<feature type="coiled-coil region" evidence="11">
    <location>
        <begin position="916"/>
        <end position="943"/>
    </location>
</feature>
<keyword evidence="14" id="KW-1185">Reference proteome</keyword>
<keyword evidence="9 10" id="KW-0238">DNA-binding</keyword>
<dbReference type="InterPro" id="IPR007409">
    <property type="entry name" value="Restrct_endonuc_type1_HsdR_N"/>
</dbReference>
<dbReference type="RefSeq" id="WP_026634311.1">
    <property type="nucleotide sequence ID" value="NZ_FONH01000001.1"/>
</dbReference>
<dbReference type="SUPFAM" id="SSF52540">
    <property type="entry name" value="P-loop containing nucleoside triphosphate hydrolases"/>
    <property type="match status" value="1"/>
</dbReference>